<evidence type="ECO:0008006" key="10">
    <source>
        <dbReference type="Google" id="ProtNLM"/>
    </source>
</evidence>
<evidence type="ECO:0000259" key="7">
    <source>
        <dbReference type="PROSITE" id="PS51294"/>
    </source>
</evidence>
<dbReference type="GO" id="GO:0009908">
    <property type="term" value="P:flower development"/>
    <property type="evidence" value="ECO:0007669"/>
    <property type="project" value="UniProtKB-ARBA"/>
</dbReference>
<evidence type="ECO:0000256" key="2">
    <source>
        <dbReference type="ARBA" id="ARBA00023015"/>
    </source>
</evidence>
<keyword evidence="3" id="KW-0804">Transcription</keyword>
<dbReference type="Pfam" id="PF00249">
    <property type="entry name" value="Myb_DNA-binding"/>
    <property type="match status" value="1"/>
</dbReference>
<dbReference type="GO" id="GO:0048262">
    <property type="term" value="P:determination of dorsal/ventral asymmetry"/>
    <property type="evidence" value="ECO:0007669"/>
    <property type="project" value="UniProtKB-ARBA"/>
</dbReference>
<dbReference type="InterPro" id="IPR017930">
    <property type="entry name" value="Myb_dom"/>
</dbReference>
<dbReference type="EMBL" id="CAKMRJ010004445">
    <property type="protein sequence ID" value="CAH1438176.1"/>
    <property type="molecule type" value="Genomic_DNA"/>
</dbReference>
<gene>
    <name evidence="8" type="ORF">LVIROSA_LOCUS24447</name>
</gene>
<dbReference type="Gene3D" id="1.10.10.60">
    <property type="entry name" value="Homeodomain-like"/>
    <property type="match status" value="1"/>
</dbReference>
<dbReference type="AlphaFoldDB" id="A0AAU9NK11"/>
<proteinExistence type="predicted"/>
<dbReference type="SMART" id="SM00717">
    <property type="entry name" value="SANT"/>
    <property type="match status" value="1"/>
</dbReference>
<evidence type="ECO:0000256" key="4">
    <source>
        <dbReference type="ARBA" id="ARBA00023242"/>
    </source>
</evidence>
<dbReference type="FunFam" id="1.10.10.60:FF:000154">
    <property type="entry name" value="Transcription factor SRM1"/>
    <property type="match status" value="1"/>
</dbReference>
<keyword evidence="9" id="KW-1185">Reference proteome</keyword>
<dbReference type="GO" id="GO:0003700">
    <property type="term" value="F:DNA-binding transcription factor activity"/>
    <property type="evidence" value="ECO:0007669"/>
    <property type="project" value="InterPro"/>
</dbReference>
<keyword evidence="2" id="KW-0805">Transcription regulation</keyword>
<dbReference type="SUPFAM" id="SSF46689">
    <property type="entry name" value="Homeodomain-like"/>
    <property type="match status" value="1"/>
</dbReference>
<dbReference type="InterPro" id="IPR009057">
    <property type="entry name" value="Homeodomain-like_sf"/>
</dbReference>
<evidence type="ECO:0000313" key="9">
    <source>
        <dbReference type="Proteomes" id="UP001157418"/>
    </source>
</evidence>
<dbReference type="PROSITE" id="PS50090">
    <property type="entry name" value="MYB_LIKE"/>
    <property type="match status" value="1"/>
</dbReference>
<feature type="domain" description="HTH myb-type" evidence="7">
    <location>
        <begin position="1"/>
        <end position="56"/>
    </location>
</feature>
<comment type="caution">
    <text evidence="8">The sequence shown here is derived from an EMBL/GenBank/DDBJ whole genome shotgun (WGS) entry which is preliminary data.</text>
</comment>
<dbReference type="InterPro" id="IPR001005">
    <property type="entry name" value="SANT/Myb"/>
</dbReference>
<comment type="subcellular location">
    <subcellularLocation>
        <location evidence="1">Nucleus</location>
    </subcellularLocation>
</comment>
<organism evidence="8 9">
    <name type="scientific">Lactuca virosa</name>
    <dbReference type="NCBI Taxonomy" id="75947"/>
    <lineage>
        <taxon>Eukaryota</taxon>
        <taxon>Viridiplantae</taxon>
        <taxon>Streptophyta</taxon>
        <taxon>Embryophyta</taxon>
        <taxon>Tracheophyta</taxon>
        <taxon>Spermatophyta</taxon>
        <taxon>Magnoliopsida</taxon>
        <taxon>eudicotyledons</taxon>
        <taxon>Gunneridae</taxon>
        <taxon>Pentapetalae</taxon>
        <taxon>asterids</taxon>
        <taxon>campanulids</taxon>
        <taxon>Asterales</taxon>
        <taxon>Asteraceae</taxon>
        <taxon>Cichorioideae</taxon>
        <taxon>Cichorieae</taxon>
        <taxon>Lactucinae</taxon>
        <taxon>Lactuca</taxon>
    </lineage>
</organism>
<sequence>MANVNWSWDENKIFENALTLYPEDAENRWELIAELLPGKTAQDVKAHYQKLIQDLEAIEAGLVPLPAYREFSEEEKAEGKRKLAEKQEAANSTGFSTTEGSGGGKQ</sequence>
<evidence type="ECO:0000256" key="1">
    <source>
        <dbReference type="ARBA" id="ARBA00004123"/>
    </source>
</evidence>
<dbReference type="Proteomes" id="UP001157418">
    <property type="component" value="Unassembled WGS sequence"/>
</dbReference>
<feature type="compositionally biased region" description="Basic and acidic residues" evidence="5">
    <location>
        <begin position="77"/>
        <end position="88"/>
    </location>
</feature>
<protein>
    <recommendedName>
        <fullName evidence="10">Myb-like domain-containing protein</fullName>
    </recommendedName>
</protein>
<accession>A0AAU9NK11</accession>
<feature type="domain" description="Myb-like" evidence="6">
    <location>
        <begin position="1"/>
        <end position="52"/>
    </location>
</feature>
<evidence type="ECO:0000256" key="3">
    <source>
        <dbReference type="ARBA" id="ARBA00023163"/>
    </source>
</evidence>
<evidence type="ECO:0000259" key="6">
    <source>
        <dbReference type="PROSITE" id="PS50090"/>
    </source>
</evidence>
<reference evidence="8 9" key="1">
    <citation type="submission" date="2022-01" db="EMBL/GenBank/DDBJ databases">
        <authorList>
            <person name="Xiong W."/>
            <person name="Schranz E."/>
        </authorList>
    </citation>
    <scope>NUCLEOTIDE SEQUENCE [LARGE SCALE GENOMIC DNA]</scope>
</reference>
<evidence type="ECO:0000256" key="5">
    <source>
        <dbReference type="SAM" id="MobiDB-lite"/>
    </source>
</evidence>
<dbReference type="InterPro" id="IPR044636">
    <property type="entry name" value="RADIALIS-like"/>
</dbReference>
<dbReference type="PANTHER" id="PTHR43952:SF75">
    <property type="entry name" value="PROTEIN RADIALIS-LIKE 6"/>
    <property type="match status" value="1"/>
</dbReference>
<dbReference type="PROSITE" id="PS51294">
    <property type="entry name" value="HTH_MYB"/>
    <property type="match status" value="1"/>
</dbReference>
<dbReference type="GO" id="GO:0005634">
    <property type="term" value="C:nucleus"/>
    <property type="evidence" value="ECO:0007669"/>
    <property type="project" value="UniProtKB-SubCell"/>
</dbReference>
<keyword evidence="4" id="KW-0539">Nucleus</keyword>
<feature type="region of interest" description="Disordered" evidence="5">
    <location>
        <begin position="74"/>
        <end position="106"/>
    </location>
</feature>
<name>A0AAU9NK11_9ASTR</name>
<evidence type="ECO:0000313" key="8">
    <source>
        <dbReference type="EMBL" id="CAH1438176.1"/>
    </source>
</evidence>
<dbReference type="CDD" id="cd00167">
    <property type="entry name" value="SANT"/>
    <property type="match status" value="1"/>
</dbReference>
<dbReference type="PANTHER" id="PTHR43952">
    <property type="entry name" value="MYB FAMILY TRANSCRIPTION FACTOR-RELATED"/>
    <property type="match status" value="1"/>
</dbReference>